<feature type="non-terminal residue" evidence="1">
    <location>
        <position position="89"/>
    </location>
</feature>
<dbReference type="Proteomes" id="UP001162501">
    <property type="component" value="Chromosome 11"/>
</dbReference>
<sequence>IHTPTSRDGPWRWQLKVFLCQEPAACRATSSRVILFFAVQCLGYERLKTKPSIHLMRAHVITASFLPHPPIRFPSSPCPAPSRSHPRAC</sequence>
<protein>
    <submittedName>
        <fullName evidence="1">Uncharacterized protein</fullName>
    </submittedName>
</protein>
<proteinExistence type="predicted"/>
<evidence type="ECO:0000313" key="2">
    <source>
        <dbReference type="Proteomes" id="UP001162501"/>
    </source>
</evidence>
<name>A0AC59Y920_RANTA</name>
<accession>A0AC59Y920</accession>
<gene>
    <name evidence="1" type="ORF">MRATA1EN22A_LOCUS3263</name>
</gene>
<organism evidence="1 2">
    <name type="scientific">Rangifer tarandus platyrhynchus</name>
    <name type="common">Svalbard reindeer</name>
    <dbReference type="NCBI Taxonomy" id="3082113"/>
    <lineage>
        <taxon>Eukaryota</taxon>
        <taxon>Metazoa</taxon>
        <taxon>Chordata</taxon>
        <taxon>Craniata</taxon>
        <taxon>Vertebrata</taxon>
        <taxon>Euteleostomi</taxon>
        <taxon>Mammalia</taxon>
        <taxon>Eutheria</taxon>
        <taxon>Laurasiatheria</taxon>
        <taxon>Artiodactyla</taxon>
        <taxon>Ruminantia</taxon>
        <taxon>Pecora</taxon>
        <taxon>Cervidae</taxon>
        <taxon>Odocoileinae</taxon>
        <taxon>Rangifer</taxon>
    </lineage>
</organism>
<feature type="non-terminal residue" evidence="1">
    <location>
        <position position="1"/>
    </location>
</feature>
<dbReference type="EMBL" id="OX596095">
    <property type="protein sequence ID" value="CAM9491427.1"/>
    <property type="molecule type" value="Genomic_DNA"/>
</dbReference>
<evidence type="ECO:0000313" key="1">
    <source>
        <dbReference type="EMBL" id="CAM9491427.1"/>
    </source>
</evidence>
<reference evidence="1" key="1">
    <citation type="submission" date="2023-05" db="EMBL/GenBank/DDBJ databases">
        <authorList>
            <consortium name="ELIXIR-Norway"/>
        </authorList>
    </citation>
    <scope>NUCLEOTIDE SEQUENCE</scope>
</reference>
<reference evidence="1" key="2">
    <citation type="submission" date="2025-03" db="EMBL/GenBank/DDBJ databases">
        <authorList>
            <consortium name="ELIXIR-Norway"/>
            <consortium name="Elixir Norway"/>
        </authorList>
    </citation>
    <scope>NUCLEOTIDE SEQUENCE</scope>
</reference>